<dbReference type="STRING" id="149040.A0A194XM09"/>
<comment type="subcellular location">
    <subcellularLocation>
        <location evidence="1">Nucleus</location>
    </subcellularLocation>
</comment>
<dbReference type="GeneID" id="28824085"/>
<organism evidence="5 6">
    <name type="scientific">Mollisia scopiformis</name>
    <name type="common">Conifer needle endophyte fungus</name>
    <name type="synonym">Phialocephala scopiformis</name>
    <dbReference type="NCBI Taxonomy" id="149040"/>
    <lineage>
        <taxon>Eukaryota</taxon>
        <taxon>Fungi</taxon>
        <taxon>Dikarya</taxon>
        <taxon>Ascomycota</taxon>
        <taxon>Pezizomycotina</taxon>
        <taxon>Leotiomycetes</taxon>
        <taxon>Helotiales</taxon>
        <taxon>Mollisiaceae</taxon>
        <taxon>Mollisia</taxon>
    </lineage>
</organism>
<evidence type="ECO:0000256" key="2">
    <source>
        <dbReference type="ARBA" id="ARBA00009265"/>
    </source>
</evidence>
<protein>
    <submittedName>
        <fullName evidence="5">DUF1740-domain-containing protein</fullName>
    </submittedName>
</protein>
<dbReference type="InParanoid" id="A0A194XM09"/>
<dbReference type="Pfam" id="PF08424">
    <property type="entry name" value="NRDE-2"/>
    <property type="match status" value="1"/>
</dbReference>
<dbReference type="InterPro" id="IPR013633">
    <property type="entry name" value="NRDE-2"/>
</dbReference>
<dbReference type="AlphaFoldDB" id="A0A194XM09"/>
<dbReference type="GO" id="GO:0031048">
    <property type="term" value="P:regulatory ncRNA-mediated heterochromatin formation"/>
    <property type="evidence" value="ECO:0007669"/>
    <property type="project" value="TreeGrafter"/>
</dbReference>
<feature type="compositionally biased region" description="Basic residues" evidence="4">
    <location>
        <begin position="45"/>
        <end position="54"/>
    </location>
</feature>
<evidence type="ECO:0000313" key="6">
    <source>
        <dbReference type="Proteomes" id="UP000070700"/>
    </source>
</evidence>
<feature type="region of interest" description="Disordered" evidence="4">
    <location>
        <begin position="1"/>
        <end position="65"/>
    </location>
</feature>
<feature type="region of interest" description="Disordered" evidence="4">
    <location>
        <begin position="186"/>
        <end position="243"/>
    </location>
</feature>
<keyword evidence="3" id="KW-0539">Nucleus</keyword>
<evidence type="ECO:0000256" key="1">
    <source>
        <dbReference type="ARBA" id="ARBA00004123"/>
    </source>
</evidence>
<name>A0A194XM09_MOLSC</name>
<evidence type="ECO:0000256" key="4">
    <source>
        <dbReference type="SAM" id="MobiDB-lite"/>
    </source>
</evidence>
<dbReference type="OrthoDB" id="297219at2759"/>
<evidence type="ECO:0000313" key="5">
    <source>
        <dbReference type="EMBL" id="KUJ21119.1"/>
    </source>
</evidence>
<proteinExistence type="inferred from homology"/>
<sequence>MSEPQTKVPKFTSFRPRPLQPQEANPRSREEIRHSSRSEQEKDRKSAHHKRHRSRDRDRIHASRTNLEVSRVVPDETSSAVFNIDRKGDVKNLEYGSIHRYSVPAYHRFGGGFVLGASLDLKIDRDLDDGKAITLKNWKSPKFRGREKYVFSRVEKDKPRLLRLRPEVVAEVDNAKDTNANFISLQARGKKRMRGENGENASSDSEQDSRDYRSIYGKVKAQDQPQDHDMQYATESDDSGSDAGRAIRLDMAVRDKNVRLRRKVDECPHDIDAWLELIGHQDALISTGDNHRRITNAEIRSTADIKIHMYEKALEKTRSLADREKLLQELMAEGAKIWELQVQADRWEQIARENIDSLVLWTKYLDFKQSTFSAFRYEEIKEVYLSRIKLLLTAVEKSNNESADSFYQQVLYVLLRLTLFIRESGYSELSVAIWQGLLELNLCGPTSLLSKEEYINLFRQFWESEVPRLGEDGALGWRRYVDDETSSDVPEPITDEAQDPIRPSTIFKSWAAAERQRSKCSRTPARTMDEVAEDDPFRVILFSDIEELSILFPVNLRSLCVDAFLAFCRLPPTASDHELPGSWFMEQFIRNDSLGWDLAKFQQQLSVKAKDDTEVITLTSCFHVMYQSIRPLSLTDNTSYQITKWDDLYGGDTGPVPYQYIRNALKQLTQDSFTEGLAQYHMAFEYLNEPETIKKVAKSLLKRHPSSLTLYNAYALIEWSRGNKDVANGVFTAALNMNGSSSETESKPDSILTWKSLAWCCLEDGDKISTLRHLLSIPDGVPNSGVTPTPATLLRAKHHIRSTRDFLLSTGDPKHAVMYAECLTLLAYLSETSGTEPTSATQGDVTTALKTLMSFSKALATRNHTHHQEILLQSAARLLQFHCRNGPYRPSLIRVYLSNFLALFPQNTLFLALYTANEARLRVENRVRSLFLSTILIPENDCLTSRFFAIQYEMTYGNIHSVKSAFEKAVSAPMSRSSPGLWRFYLVWVVQNEKQLSKTGKDKSLAKDIWYRALRACPWAKELYILGFEMLGESGLEFEELRGTWKVMGEKDLRVHVDLDDELEKIEESRGQKSIRD</sequence>
<dbReference type="PANTHER" id="PTHR13471:SF0">
    <property type="entry name" value="NUCLEAR EXOSOME REGULATOR NRDE2"/>
    <property type="match status" value="1"/>
</dbReference>
<dbReference type="GO" id="GO:1902369">
    <property type="term" value="P:negative regulation of RNA catabolic process"/>
    <property type="evidence" value="ECO:0007669"/>
    <property type="project" value="TreeGrafter"/>
</dbReference>
<comment type="similarity">
    <text evidence="2">Belongs to the NRDE2 family.</text>
</comment>
<reference evidence="5 6" key="1">
    <citation type="submission" date="2015-10" db="EMBL/GenBank/DDBJ databases">
        <title>Full genome of DAOMC 229536 Phialocephala scopiformis, a fungal endophyte of spruce producing the potent anti-insectan compound rugulosin.</title>
        <authorList>
            <consortium name="DOE Joint Genome Institute"/>
            <person name="Walker A.K."/>
            <person name="Frasz S.L."/>
            <person name="Seifert K.A."/>
            <person name="Miller J.D."/>
            <person name="Mondo S.J."/>
            <person name="Labutti K."/>
            <person name="Lipzen A."/>
            <person name="Dockter R."/>
            <person name="Kennedy M."/>
            <person name="Grigoriev I.V."/>
            <person name="Spatafora J.W."/>
        </authorList>
    </citation>
    <scope>NUCLEOTIDE SEQUENCE [LARGE SCALE GENOMIC DNA]</scope>
    <source>
        <strain evidence="5 6">CBS 120377</strain>
    </source>
</reference>
<dbReference type="GO" id="GO:0071013">
    <property type="term" value="C:catalytic step 2 spliceosome"/>
    <property type="evidence" value="ECO:0007669"/>
    <property type="project" value="TreeGrafter"/>
</dbReference>
<feature type="compositionally biased region" description="Basic and acidic residues" evidence="4">
    <location>
        <begin position="26"/>
        <end position="44"/>
    </location>
</feature>
<dbReference type="RefSeq" id="XP_018075474.1">
    <property type="nucleotide sequence ID" value="XM_018214359.1"/>
</dbReference>
<dbReference type="EMBL" id="KQ947408">
    <property type="protein sequence ID" value="KUJ21119.1"/>
    <property type="molecule type" value="Genomic_DNA"/>
</dbReference>
<dbReference type="PANTHER" id="PTHR13471">
    <property type="entry name" value="TETRATRICOPEPTIDE-LIKE HELICAL"/>
    <property type="match status" value="1"/>
</dbReference>
<accession>A0A194XM09</accession>
<dbReference type="Proteomes" id="UP000070700">
    <property type="component" value="Unassembled WGS sequence"/>
</dbReference>
<keyword evidence="6" id="KW-1185">Reference proteome</keyword>
<dbReference type="KEGG" id="psco:LY89DRAFT_681727"/>
<evidence type="ECO:0000256" key="3">
    <source>
        <dbReference type="ARBA" id="ARBA00023242"/>
    </source>
</evidence>
<gene>
    <name evidence="5" type="ORF">LY89DRAFT_681727</name>
</gene>